<dbReference type="RefSeq" id="WP_179744342.1">
    <property type="nucleotide sequence ID" value="NZ_JACCAS010000001.1"/>
</dbReference>
<dbReference type="InterPro" id="IPR052931">
    <property type="entry name" value="Prophage_regulatory_activator"/>
</dbReference>
<sequence>MADQHFPILIPRYRVSEITGLQRSALYERIARGDFPKPVTIGSAAVRWIEAEVIAWVQQQIDAGRKTADVETPRVRSRTRRTVRQHGGAS</sequence>
<feature type="region of interest" description="Disordered" evidence="1">
    <location>
        <begin position="67"/>
        <end position="90"/>
    </location>
</feature>
<keyword evidence="3" id="KW-1185">Reference proteome</keyword>
<dbReference type="Proteomes" id="UP000540929">
    <property type="component" value="Unassembled WGS sequence"/>
</dbReference>
<evidence type="ECO:0000313" key="2">
    <source>
        <dbReference type="EMBL" id="NYH23960.1"/>
    </source>
</evidence>
<name>A0A7Z0B8M1_9BURK</name>
<dbReference type="EMBL" id="JACCAS010000001">
    <property type="protein sequence ID" value="NYH23960.1"/>
    <property type="molecule type" value="Genomic_DNA"/>
</dbReference>
<reference evidence="2 3" key="1">
    <citation type="submission" date="2020-07" db="EMBL/GenBank/DDBJ databases">
        <title>Exploring microbial biodiversity for novel pathways involved in the catabolism of aromatic compounds derived from lignin.</title>
        <authorList>
            <person name="Elkins J."/>
        </authorList>
    </citation>
    <scope>NUCLEOTIDE SEQUENCE [LARGE SCALE GENOMIC DNA]</scope>
    <source>
        <strain evidence="2 3">H2C3C</strain>
    </source>
</reference>
<organism evidence="2 3">
    <name type="scientific">Paraburkholderia bryophila</name>
    <dbReference type="NCBI Taxonomy" id="420952"/>
    <lineage>
        <taxon>Bacteria</taxon>
        <taxon>Pseudomonadati</taxon>
        <taxon>Pseudomonadota</taxon>
        <taxon>Betaproteobacteria</taxon>
        <taxon>Burkholderiales</taxon>
        <taxon>Burkholderiaceae</taxon>
        <taxon>Paraburkholderia</taxon>
    </lineage>
</organism>
<feature type="compositionally biased region" description="Basic residues" evidence="1">
    <location>
        <begin position="75"/>
        <end position="84"/>
    </location>
</feature>
<protein>
    <submittedName>
        <fullName evidence="2">Prophage regulatory protein</fullName>
    </submittedName>
</protein>
<comment type="caution">
    <text evidence="2">The sequence shown here is derived from an EMBL/GenBank/DDBJ whole genome shotgun (WGS) entry which is preliminary data.</text>
</comment>
<dbReference type="AlphaFoldDB" id="A0A7Z0B8M1"/>
<dbReference type="PANTHER" id="PTHR36154:SF1">
    <property type="entry name" value="DNA-BINDING TRANSCRIPTIONAL ACTIVATOR ALPA"/>
    <property type="match status" value="1"/>
</dbReference>
<dbReference type="InterPro" id="IPR010260">
    <property type="entry name" value="AlpA"/>
</dbReference>
<gene>
    <name evidence="2" type="ORF">GGD40_003439</name>
</gene>
<proteinExistence type="predicted"/>
<evidence type="ECO:0000313" key="3">
    <source>
        <dbReference type="Proteomes" id="UP000540929"/>
    </source>
</evidence>
<dbReference type="Gene3D" id="1.10.238.160">
    <property type="match status" value="1"/>
</dbReference>
<evidence type="ECO:0000256" key="1">
    <source>
        <dbReference type="SAM" id="MobiDB-lite"/>
    </source>
</evidence>
<dbReference type="Pfam" id="PF05930">
    <property type="entry name" value="Phage_AlpA"/>
    <property type="match status" value="1"/>
</dbReference>
<dbReference type="PANTHER" id="PTHR36154">
    <property type="entry name" value="DNA-BINDING TRANSCRIPTIONAL ACTIVATOR ALPA"/>
    <property type="match status" value="1"/>
</dbReference>
<accession>A0A7Z0B8M1</accession>